<dbReference type="EMBL" id="KL142401">
    <property type="protein sequence ID" value="KDR69682.1"/>
    <property type="molecule type" value="Genomic_DNA"/>
</dbReference>
<protein>
    <submittedName>
        <fullName evidence="2">Uncharacterized protein</fullName>
    </submittedName>
</protein>
<keyword evidence="1" id="KW-1133">Transmembrane helix</keyword>
<sequence length="109" mass="11919">MGLAVLFFRPPCTVPTTRSNREEGWEEREVINGGVAQRAEEKRAAVEVDACVPPDKEEWLGDAETYMNAGRCHMLFAALAAALFAVPVVVDVGNLKALLLAMVRFMEPG</sequence>
<dbReference type="Proteomes" id="UP000027222">
    <property type="component" value="Unassembled WGS sequence"/>
</dbReference>
<dbReference type="HOGENOM" id="CLU_2184175_0_0_1"/>
<keyword evidence="1" id="KW-0472">Membrane</keyword>
<feature type="transmembrane region" description="Helical" evidence="1">
    <location>
        <begin position="75"/>
        <end position="103"/>
    </location>
</feature>
<gene>
    <name evidence="2" type="ORF">GALMADRAFT_230613</name>
</gene>
<keyword evidence="3" id="KW-1185">Reference proteome</keyword>
<accession>A0A067SI36</accession>
<evidence type="ECO:0000313" key="2">
    <source>
        <dbReference type="EMBL" id="KDR69682.1"/>
    </source>
</evidence>
<organism evidence="2 3">
    <name type="scientific">Galerina marginata (strain CBS 339.88)</name>
    <dbReference type="NCBI Taxonomy" id="685588"/>
    <lineage>
        <taxon>Eukaryota</taxon>
        <taxon>Fungi</taxon>
        <taxon>Dikarya</taxon>
        <taxon>Basidiomycota</taxon>
        <taxon>Agaricomycotina</taxon>
        <taxon>Agaricomycetes</taxon>
        <taxon>Agaricomycetidae</taxon>
        <taxon>Agaricales</taxon>
        <taxon>Agaricineae</taxon>
        <taxon>Strophariaceae</taxon>
        <taxon>Galerina</taxon>
    </lineage>
</organism>
<proteinExistence type="predicted"/>
<reference evidence="3" key="1">
    <citation type="journal article" date="2014" name="Proc. Natl. Acad. Sci. U.S.A.">
        <title>Extensive sampling of basidiomycete genomes demonstrates inadequacy of the white-rot/brown-rot paradigm for wood decay fungi.</title>
        <authorList>
            <person name="Riley R."/>
            <person name="Salamov A.A."/>
            <person name="Brown D.W."/>
            <person name="Nagy L.G."/>
            <person name="Floudas D."/>
            <person name="Held B.W."/>
            <person name="Levasseur A."/>
            <person name="Lombard V."/>
            <person name="Morin E."/>
            <person name="Otillar R."/>
            <person name="Lindquist E.A."/>
            <person name="Sun H."/>
            <person name="LaButti K.M."/>
            <person name="Schmutz J."/>
            <person name="Jabbour D."/>
            <person name="Luo H."/>
            <person name="Baker S.E."/>
            <person name="Pisabarro A.G."/>
            <person name="Walton J.D."/>
            <person name="Blanchette R.A."/>
            <person name="Henrissat B."/>
            <person name="Martin F."/>
            <person name="Cullen D."/>
            <person name="Hibbett D.S."/>
            <person name="Grigoriev I.V."/>
        </authorList>
    </citation>
    <scope>NUCLEOTIDE SEQUENCE [LARGE SCALE GENOMIC DNA]</scope>
    <source>
        <strain evidence="3">CBS 339.88</strain>
    </source>
</reference>
<evidence type="ECO:0000256" key="1">
    <source>
        <dbReference type="SAM" id="Phobius"/>
    </source>
</evidence>
<evidence type="ECO:0000313" key="3">
    <source>
        <dbReference type="Proteomes" id="UP000027222"/>
    </source>
</evidence>
<keyword evidence="1" id="KW-0812">Transmembrane</keyword>
<dbReference type="AlphaFoldDB" id="A0A067SI36"/>
<name>A0A067SI36_GALM3</name>